<proteinExistence type="predicted"/>
<dbReference type="KEGG" id="vg:55612400"/>
<accession>A0A3G3M0L0</accession>
<dbReference type="EMBL" id="MK016500">
    <property type="protein sequence ID" value="AYQ99940.1"/>
    <property type="molecule type" value="Genomic_DNA"/>
</dbReference>
<sequence length="40" mass="4294">MIGWIIYAIVFAGVVTSGIYAIDAGTTAEQPPIGRHRKGY</sequence>
<evidence type="ECO:0000313" key="2">
    <source>
        <dbReference type="Proteomes" id="UP000267434"/>
    </source>
</evidence>
<protein>
    <submittedName>
        <fullName evidence="1">Uncharacterized protein</fullName>
    </submittedName>
</protein>
<reference evidence="2" key="1">
    <citation type="submission" date="2018-10" db="EMBL/GenBank/DDBJ databases">
        <authorList>
            <person name="Rimple P.A."/>
            <person name="Stoner T.H."/>
            <person name="Furlong K.P."/>
            <person name="Rudner A.D."/>
            <person name="Beyer A.R."/>
            <person name="Chong R.A."/>
            <person name="Edgington N.P."/>
            <person name="Freise A.C."/>
            <person name="Gibb B.P."/>
            <person name="Klyczek K.K."/>
            <person name="Swerdlow S.J."/>
            <person name="Pope W.H."/>
            <person name="Garlena R.A."/>
            <person name="Russell D.A."/>
            <person name="Jacobs-Sera D."/>
            <person name="Hatfull G.F."/>
        </authorList>
    </citation>
    <scope>NUCLEOTIDE SEQUENCE [LARGE SCALE GENOMIC DNA]</scope>
</reference>
<organism evidence="1 2">
    <name type="scientific">Arthrobacter phage Mendel</name>
    <dbReference type="NCBI Taxonomy" id="2484218"/>
    <lineage>
        <taxon>Viruses</taxon>
        <taxon>Duplodnaviria</taxon>
        <taxon>Heunggongvirae</taxon>
        <taxon>Uroviricota</taxon>
        <taxon>Caudoviricetes</taxon>
        <taxon>Anjalivirus</taxon>
        <taxon>Anjalivirus mendel</taxon>
    </lineage>
</organism>
<keyword evidence="2" id="KW-1185">Reference proteome</keyword>
<gene>
    <name evidence="1" type="primary">26</name>
    <name evidence="1" type="ORF">PBI_MENDEL_26</name>
</gene>
<dbReference type="RefSeq" id="YP_009842201.1">
    <property type="nucleotide sequence ID" value="NC_048740.1"/>
</dbReference>
<name>A0A3G3M0L0_9CAUD</name>
<evidence type="ECO:0000313" key="1">
    <source>
        <dbReference type="EMBL" id="AYQ99940.1"/>
    </source>
</evidence>
<dbReference type="Proteomes" id="UP000267434">
    <property type="component" value="Segment"/>
</dbReference>
<dbReference type="GeneID" id="55612400"/>